<name>A0A2H4KKR6_BRAFL</name>
<evidence type="ECO:0000256" key="9">
    <source>
        <dbReference type="ARBA" id="ARBA00023136"/>
    </source>
</evidence>
<feature type="region of interest" description="Disordered" evidence="14">
    <location>
        <begin position="1"/>
        <end position="20"/>
    </location>
</feature>
<protein>
    <submittedName>
        <fullName evidence="17">Neuropsin</fullName>
    </submittedName>
</protein>
<dbReference type="GO" id="GO:0007602">
    <property type="term" value="P:phototransduction"/>
    <property type="evidence" value="ECO:0007669"/>
    <property type="project" value="UniProtKB-KW"/>
</dbReference>
<organism evidence="17">
    <name type="scientific">Branchiostoma floridae</name>
    <name type="common">Florida lancelet</name>
    <name type="synonym">Amphioxus</name>
    <dbReference type="NCBI Taxonomy" id="7739"/>
    <lineage>
        <taxon>Eukaryota</taxon>
        <taxon>Metazoa</taxon>
        <taxon>Chordata</taxon>
        <taxon>Cephalochordata</taxon>
        <taxon>Leptocardii</taxon>
        <taxon>Amphioxiformes</taxon>
        <taxon>Branchiostomatidae</taxon>
        <taxon>Branchiostoma</taxon>
    </lineage>
</organism>
<evidence type="ECO:0000256" key="1">
    <source>
        <dbReference type="ARBA" id="ARBA00004141"/>
    </source>
</evidence>
<dbReference type="PRINTS" id="PR01244">
    <property type="entry name" value="PEROPSIN"/>
</dbReference>
<dbReference type="AlphaFoldDB" id="A0A2H4KKR6"/>
<keyword evidence="10" id="KW-1015">Disulfide bond</keyword>
<keyword evidence="2" id="KW-0600">Photoreceptor protein</keyword>
<evidence type="ECO:0000256" key="5">
    <source>
        <dbReference type="ARBA" id="ARBA00022925"/>
    </source>
</evidence>
<gene>
    <name evidence="17" type="primary">op6</name>
</gene>
<feature type="domain" description="G-protein coupled receptors family 1 profile" evidence="16">
    <location>
        <begin position="55"/>
        <end position="315"/>
    </location>
</feature>
<dbReference type="InterPro" id="IPR002962">
    <property type="entry name" value="Peropsin"/>
</dbReference>
<evidence type="ECO:0000313" key="17">
    <source>
        <dbReference type="EMBL" id="ASW31197.1"/>
    </source>
</evidence>
<dbReference type="InterPro" id="IPR017452">
    <property type="entry name" value="GPCR_Rhodpsn_7TM"/>
</dbReference>
<accession>A0A2H4KKR6</accession>
<dbReference type="PROSITE" id="PS50262">
    <property type="entry name" value="G_PROTEIN_RECEP_F1_2"/>
    <property type="match status" value="1"/>
</dbReference>
<dbReference type="PRINTS" id="PR00237">
    <property type="entry name" value="GPCRRHODOPSN"/>
</dbReference>
<dbReference type="GO" id="GO:0007601">
    <property type="term" value="P:visual perception"/>
    <property type="evidence" value="ECO:0007669"/>
    <property type="project" value="InterPro"/>
</dbReference>
<evidence type="ECO:0000256" key="7">
    <source>
        <dbReference type="ARBA" id="ARBA00022991"/>
    </source>
</evidence>
<evidence type="ECO:0000259" key="16">
    <source>
        <dbReference type="PROSITE" id="PS50262"/>
    </source>
</evidence>
<keyword evidence="8" id="KW-0297">G-protein coupled receptor</keyword>
<keyword evidence="3" id="KW-0716">Sensory transduction</keyword>
<keyword evidence="11" id="KW-0675">Receptor</keyword>
<dbReference type="CDD" id="cd15074">
    <property type="entry name" value="7tmA_Opsin5_neuropsin"/>
    <property type="match status" value="1"/>
</dbReference>
<evidence type="ECO:0000256" key="11">
    <source>
        <dbReference type="ARBA" id="ARBA00023170"/>
    </source>
</evidence>
<keyword evidence="12" id="KW-0325">Glycoprotein</keyword>
<evidence type="ECO:0000256" key="3">
    <source>
        <dbReference type="ARBA" id="ARBA00022606"/>
    </source>
</evidence>
<keyword evidence="4 15" id="KW-0812">Transmembrane</keyword>
<keyword evidence="5" id="KW-0681">Retinal protein</keyword>
<dbReference type="PROSITE" id="PS00238">
    <property type="entry name" value="OPSIN"/>
    <property type="match status" value="1"/>
</dbReference>
<feature type="transmembrane region" description="Helical" evidence="15">
    <location>
        <begin position="73"/>
        <end position="92"/>
    </location>
</feature>
<feature type="transmembrane region" description="Helical" evidence="15">
    <location>
        <begin position="155"/>
        <end position="176"/>
    </location>
</feature>
<dbReference type="Pfam" id="PF00001">
    <property type="entry name" value="7tm_1"/>
    <property type="match status" value="1"/>
</dbReference>
<keyword evidence="9 15" id="KW-0472">Membrane</keyword>
<evidence type="ECO:0000256" key="14">
    <source>
        <dbReference type="SAM" id="MobiDB-lite"/>
    </source>
</evidence>
<dbReference type="EMBL" id="MF489903">
    <property type="protein sequence ID" value="ASW31197.1"/>
    <property type="molecule type" value="mRNA"/>
</dbReference>
<evidence type="ECO:0000256" key="6">
    <source>
        <dbReference type="ARBA" id="ARBA00022989"/>
    </source>
</evidence>
<evidence type="ECO:0000256" key="4">
    <source>
        <dbReference type="ARBA" id="ARBA00022692"/>
    </source>
</evidence>
<dbReference type="SUPFAM" id="SSF81321">
    <property type="entry name" value="Family A G protein-coupled receptor-like"/>
    <property type="match status" value="1"/>
</dbReference>
<evidence type="ECO:0000256" key="15">
    <source>
        <dbReference type="SAM" id="Phobius"/>
    </source>
</evidence>
<dbReference type="GO" id="GO:0004930">
    <property type="term" value="F:G protein-coupled receptor activity"/>
    <property type="evidence" value="ECO:0007669"/>
    <property type="project" value="UniProtKB-KW"/>
</dbReference>
<dbReference type="PANTHER" id="PTHR24240">
    <property type="entry name" value="OPSIN"/>
    <property type="match status" value="1"/>
</dbReference>
<dbReference type="InterPro" id="IPR050125">
    <property type="entry name" value="GPCR_opsins"/>
</dbReference>
<proteinExistence type="evidence at transcript level"/>
<comment type="subcellular location">
    <subcellularLocation>
        <location evidence="1">Membrane</location>
        <topology evidence="1">Multi-pass membrane protein</topology>
    </subcellularLocation>
</comment>
<keyword evidence="7" id="KW-0157">Chromophore</keyword>
<dbReference type="FunFam" id="1.20.1070.10:FF:000219">
    <property type="entry name" value="Opsin 5-like 2"/>
    <property type="match status" value="1"/>
</dbReference>
<keyword evidence="13" id="KW-0807">Transducer</keyword>
<dbReference type="Gene3D" id="1.20.1070.10">
    <property type="entry name" value="Rhodopsin 7-helix transmembrane proteins"/>
    <property type="match status" value="1"/>
</dbReference>
<dbReference type="InterPro" id="IPR027430">
    <property type="entry name" value="Retinal_BS"/>
</dbReference>
<reference evidence="17" key="1">
    <citation type="journal article" date="2018" name="Sci. Rep.">
        <title>The role of transposable elements in functional evolution of amphioxus genome: the case of opsin gene family.</title>
        <authorList>
            <person name="Pantzartzi C.N."/>
            <person name="Pergner J."/>
            <person name="Kozmik Z."/>
        </authorList>
    </citation>
    <scope>NUCLEOTIDE SEQUENCE</scope>
</reference>
<evidence type="ECO:0000256" key="10">
    <source>
        <dbReference type="ARBA" id="ARBA00023157"/>
    </source>
</evidence>
<feature type="transmembrane region" description="Helical" evidence="15">
    <location>
        <begin position="259"/>
        <end position="277"/>
    </location>
</feature>
<feature type="transmembrane region" description="Helical" evidence="15">
    <location>
        <begin position="203"/>
        <end position="231"/>
    </location>
</feature>
<dbReference type="InterPro" id="IPR000276">
    <property type="entry name" value="GPCR_Rhodpsn"/>
</dbReference>
<evidence type="ECO:0000256" key="13">
    <source>
        <dbReference type="ARBA" id="ARBA00023224"/>
    </source>
</evidence>
<keyword evidence="6 15" id="KW-1133">Transmembrane helix</keyword>
<dbReference type="GO" id="GO:0009881">
    <property type="term" value="F:photoreceptor activity"/>
    <property type="evidence" value="ECO:0007669"/>
    <property type="project" value="UniProtKB-KW"/>
</dbReference>
<evidence type="ECO:0000256" key="8">
    <source>
        <dbReference type="ARBA" id="ARBA00023040"/>
    </source>
</evidence>
<evidence type="ECO:0000256" key="2">
    <source>
        <dbReference type="ARBA" id="ARBA00022543"/>
    </source>
</evidence>
<feature type="transmembrane region" description="Helical" evidence="15">
    <location>
        <begin position="112"/>
        <end position="134"/>
    </location>
</feature>
<evidence type="ECO:0000256" key="12">
    <source>
        <dbReference type="ARBA" id="ARBA00023180"/>
    </source>
</evidence>
<sequence>MATTPADRLDGLTPAGRGATTAETHADDFASKLSREADIVIGVYLILIGTGAILGNGRVLWLSYRCRARLRPVEMFVVSLAAADVGLSLVGHPFSAASSLMGRWSFGSAGCTWYGFVVFFLGIASIATMALMSIMRFMIVHKRYPGQYPSRRASCVLVAAAWLYGLFWACAPLAGWSKYHPEPYGLSCSVDWGGFSRGAGGSSFIVCMLLFCTAVPVVVMVTSYAAIFALYRQAQKGVVLNLQVNATFGGKRQRTERKLTLIALAVGGGFLLAWLPYAVVGLWASVAGVDAVPLGLASAAPLFAKSNSLWNPIIYLGMNERFRSE</sequence>
<feature type="transmembrane region" description="Helical" evidence="15">
    <location>
        <begin position="39"/>
        <end position="61"/>
    </location>
</feature>
<dbReference type="GO" id="GO:0016020">
    <property type="term" value="C:membrane"/>
    <property type="evidence" value="ECO:0007669"/>
    <property type="project" value="UniProtKB-SubCell"/>
</dbReference>